<protein>
    <submittedName>
        <fullName evidence="1">Uncharacterized protein</fullName>
    </submittedName>
</protein>
<reference evidence="1" key="1">
    <citation type="journal article" date="2014" name="Front. Microbiol.">
        <title>High frequency of phylogenetically diverse reductive dehalogenase-homologous genes in deep subseafloor sedimentary metagenomes.</title>
        <authorList>
            <person name="Kawai M."/>
            <person name="Futagami T."/>
            <person name="Toyoda A."/>
            <person name="Takaki Y."/>
            <person name="Nishi S."/>
            <person name="Hori S."/>
            <person name="Arai W."/>
            <person name="Tsubouchi T."/>
            <person name="Morono Y."/>
            <person name="Uchiyama I."/>
            <person name="Ito T."/>
            <person name="Fujiyama A."/>
            <person name="Inagaki F."/>
            <person name="Takami H."/>
        </authorList>
    </citation>
    <scope>NUCLEOTIDE SEQUENCE</scope>
    <source>
        <strain evidence="1">Expedition CK06-06</strain>
    </source>
</reference>
<organism evidence="1">
    <name type="scientific">marine sediment metagenome</name>
    <dbReference type="NCBI Taxonomy" id="412755"/>
    <lineage>
        <taxon>unclassified sequences</taxon>
        <taxon>metagenomes</taxon>
        <taxon>ecological metagenomes</taxon>
    </lineage>
</organism>
<dbReference type="EMBL" id="BARS01026529">
    <property type="protein sequence ID" value="GAG01658.1"/>
    <property type="molecule type" value="Genomic_DNA"/>
</dbReference>
<proteinExistence type="predicted"/>
<comment type="caution">
    <text evidence="1">The sequence shown here is derived from an EMBL/GenBank/DDBJ whole genome shotgun (WGS) entry which is preliminary data.</text>
</comment>
<sequence>FASPITKKLKRQDINDLLKKTSKHLKILENKTILNFDKHDEKIIKNVYKEFKSILGQTGASKTLSLMNPKLFVMWDTKIRGRLRKSLINGIANGEKPEHYLKFLKGINYIIKRYNLENKVDQSSPIAKKIDEYNYVEIIMKSN</sequence>
<gene>
    <name evidence="1" type="ORF">S01H1_41799</name>
</gene>
<name>X0UMV1_9ZZZZ</name>
<dbReference type="AlphaFoldDB" id="X0UMV1"/>
<feature type="non-terminal residue" evidence="1">
    <location>
        <position position="1"/>
    </location>
</feature>
<evidence type="ECO:0000313" key="1">
    <source>
        <dbReference type="EMBL" id="GAG01658.1"/>
    </source>
</evidence>
<accession>X0UMV1</accession>